<dbReference type="EC" id="2.7.8.-" evidence="11"/>
<feature type="transmembrane region" description="Helical" evidence="8">
    <location>
        <begin position="170"/>
        <end position="189"/>
    </location>
</feature>
<evidence type="ECO:0000313" key="12">
    <source>
        <dbReference type="Proteomes" id="UP000525987"/>
    </source>
</evidence>
<keyword evidence="2" id="KW-1003">Cell membrane</keyword>
<evidence type="ECO:0000256" key="6">
    <source>
        <dbReference type="ARBA" id="ARBA00022989"/>
    </source>
</evidence>
<proteinExistence type="predicted"/>
<keyword evidence="7 8" id="KW-0472">Membrane</keyword>
<protein>
    <submittedName>
        <fullName evidence="11">Lipid A ethanolaminephosphotransferase</fullName>
        <ecNumber evidence="11">2.7.8.-</ecNumber>
    </submittedName>
</protein>
<evidence type="ECO:0000256" key="4">
    <source>
        <dbReference type="ARBA" id="ARBA00022679"/>
    </source>
</evidence>
<dbReference type="SUPFAM" id="SSF53649">
    <property type="entry name" value="Alkaline phosphatase-like"/>
    <property type="match status" value="1"/>
</dbReference>
<dbReference type="PANTHER" id="PTHR30443">
    <property type="entry name" value="INNER MEMBRANE PROTEIN"/>
    <property type="match status" value="1"/>
</dbReference>
<feature type="transmembrane region" description="Helical" evidence="8">
    <location>
        <begin position="21"/>
        <end position="41"/>
    </location>
</feature>
<dbReference type="GO" id="GO:0009244">
    <property type="term" value="P:lipopolysaccharide core region biosynthetic process"/>
    <property type="evidence" value="ECO:0007669"/>
    <property type="project" value="TreeGrafter"/>
</dbReference>
<keyword evidence="6 8" id="KW-1133">Transmembrane helix</keyword>
<dbReference type="Proteomes" id="UP000525987">
    <property type="component" value="Unassembled WGS sequence"/>
</dbReference>
<dbReference type="InterPro" id="IPR012549">
    <property type="entry name" value="EptA-like_N"/>
</dbReference>
<accession>A0A7W5C050</accession>
<dbReference type="InterPro" id="IPR058130">
    <property type="entry name" value="PEA_transf_C"/>
</dbReference>
<keyword evidence="5 8" id="KW-0812">Transmembrane</keyword>
<feature type="domain" description="Sulfatase N-terminal" evidence="9">
    <location>
        <begin position="244"/>
        <end position="532"/>
    </location>
</feature>
<organism evidence="11 12">
    <name type="scientific">Halomonas organivorans</name>
    <dbReference type="NCBI Taxonomy" id="257772"/>
    <lineage>
        <taxon>Bacteria</taxon>
        <taxon>Pseudomonadati</taxon>
        <taxon>Pseudomonadota</taxon>
        <taxon>Gammaproteobacteria</taxon>
        <taxon>Oceanospirillales</taxon>
        <taxon>Halomonadaceae</taxon>
        <taxon>Halomonas</taxon>
    </lineage>
</organism>
<feature type="domain" description="Phosphoethanolamine transferase N-terminal" evidence="10">
    <location>
        <begin position="70"/>
        <end position="217"/>
    </location>
</feature>
<keyword evidence="4 11" id="KW-0808">Transferase</keyword>
<evidence type="ECO:0000259" key="10">
    <source>
        <dbReference type="Pfam" id="PF08019"/>
    </source>
</evidence>
<dbReference type="AlphaFoldDB" id="A0A7W5C050"/>
<evidence type="ECO:0000259" key="9">
    <source>
        <dbReference type="Pfam" id="PF00884"/>
    </source>
</evidence>
<keyword evidence="12" id="KW-1185">Reference proteome</keyword>
<comment type="caution">
    <text evidence="11">The sequence shown here is derived from an EMBL/GenBank/DDBJ whole genome shotgun (WGS) entry which is preliminary data.</text>
</comment>
<evidence type="ECO:0000256" key="5">
    <source>
        <dbReference type="ARBA" id="ARBA00022692"/>
    </source>
</evidence>
<dbReference type="Pfam" id="PF00884">
    <property type="entry name" value="Sulfatase"/>
    <property type="match status" value="1"/>
</dbReference>
<evidence type="ECO:0000256" key="2">
    <source>
        <dbReference type="ARBA" id="ARBA00022475"/>
    </source>
</evidence>
<sequence>MMSLPDAPGFRRTRRWLPSPRLSPEALTLLVCVVFTLLYNGPFWHGMLADAPLVSVAAWESLSVEALVLTVLQFVVFVPFMTRHTVRPLLSLLVILAAVVNYFTTRYGTHFDTTMIDNVLQTDTREAGELLTPSFALYLLLYAGLPVLLLWRVRLTASRWPRALLRRSGYLVGAVAVLAASLMIGYQGLSSEMRNRPALRYLVTPGNALVSTGQVMAASDPLPAERLPLGEDAVKGVEGDKPRLLVLVVGETMRAADWGLDGYERQTTPRLAERDLVNFTDVSSCGTSTAVSVPCMFAPGGRGEQSEREIKSHESLLDVLSHAGFRVLWLDNQSGCKGVCQGVETRQIAAQDHPAQCPDGECLDGALFEEAARVAKGVDRDTVLVLHQLGNHGPSYYARYPDDYRVYTPTCDSAELSQCDRQAVVNSYDNAVRYTDALLDGLIGDLASLPGVDTAMLYVADHGESLGEHGLYLHGLPYAIAPDEQTHVPMVWWSSAGFDATAGLDDSCLAERAKRPASHANLFHTVLGVLGVETRVLQPERDLTRDCRGG</sequence>
<feature type="transmembrane region" description="Helical" evidence="8">
    <location>
        <begin position="130"/>
        <end position="150"/>
    </location>
</feature>
<feature type="transmembrane region" description="Helical" evidence="8">
    <location>
        <begin position="89"/>
        <end position="110"/>
    </location>
</feature>
<reference evidence="11 12" key="1">
    <citation type="submission" date="2020-08" db="EMBL/GenBank/DDBJ databases">
        <title>Genomic Encyclopedia of Type Strains, Phase III (KMG-III): the genomes of soil and plant-associated and newly described type strains.</title>
        <authorList>
            <person name="Whitman W."/>
        </authorList>
    </citation>
    <scope>NUCLEOTIDE SEQUENCE [LARGE SCALE GENOMIC DNA]</scope>
    <source>
        <strain evidence="11 12">CECT 5995</strain>
    </source>
</reference>
<dbReference type="InterPro" id="IPR000917">
    <property type="entry name" value="Sulfatase_N"/>
</dbReference>
<dbReference type="Gene3D" id="3.40.720.10">
    <property type="entry name" value="Alkaline Phosphatase, subunit A"/>
    <property type="match status" value="1"/>
</dbReference>
<dbReference type="GO" id="GO:0016776">
    <property type="term" value="F:phosphotransferase activity, phosphate group as acceptor"/>
    <property type="evidence" value="ECO:0007669"/>
    <property type="project" value="TreeGrafter"/>
</dbReference>
<keyword evidence="3" id="KW-0997">Cell inner membrane</keyword>
<dbReference type="InterPro" id="IPR040423">
    <property type="entry name" value="PEA_transferase"/>
</dbReference>
<evidence type="ECO:0000256" key="8">
    <source>
        <dbReference type="SAM" id="Phobius"/>
    </source>
</evidence>
<evidence type="ECO:0000313" key="11">
    <source>
        <dbReference type="EMBL" id="MBB3141908.1"/>
    </source>
</evidence>
<dbReference type="GO" id="GO:0005886">
    <property type="term" value="C:plasma membrane"/>
    <property type="evidence" value="ECO:0007669"/>
    <property type="project" value="UniProtKB-SubCell"/>
</dbReference>
<dbReference type="PANTHER" id="PTHR30443:SF0">
    <property type="entry name" value="PHOSPHOETHANOLAMINE TRANSFERASE EPTA"/>
    <property type="match status" value="1"/>
</dbReference>
<name>A0A7W5C050_9GAMM</name>
<feature type="transmembrane region" description="Helical" evidence="8">
    <location>
        <begin position="61"/>
        <end position="82"/>
    </location>
</feature>
<dbReference type="CDD" id="cd16017">
    <property type="entry name" value="LptA"/>
    <property type="match status" value="1"/>
</dbReference>
<dbReference type="RefSeq" id="WP_246392954.1">
    <property type="nucleotide sequence ID" value="NZ_JACHXM010000014.1"/>
</dbReference>
<evidence type="ECO:0000256" key="3">
    <source>
        <dbReference type="ARBA" id="ARBA00022519"/>
    </source>
</evidence>
<dbReference type="NCBIfam" id="NF028537">
    <property type="entry name" value="P_eth_NH2_trans"/>
    <property type="match status" value="1"/>
</dbReference>
<evidence type="ECO:0000256" key="7">
    <source>
        <dbReference type="ARBA" id="ARBA00023136"/>
    </source>
</evidence>
<evidence type="ECO:0000256" key="1">
    <source>
        <dbReference type="ARBA" id="ARBA00004429"/>
    </source>
</evidence>
<comment type="subcellular location">
    <subcellularLocation>
        <location evidence="1">Cell inner membrane</location>
        <topology evidence="1">Multi-pass membrane protein</topology>
    </subcellularLocation>
</comment>
<gene>
    <name evidence="11" type="ORF">FHR96_002789</name>
</gene>
<dbReference type="Pfam" id="PF08019">
    <property type="entry name" value="EptA_B_N"/>
    <property type="match status" value="1"/>
</dbReference>
<dbReference type="InterPro" id="IPR017850">
    <property type="entry name" value="Alkaline_phosphatase_core_sf"/>
</dbReference>
<dbReference type="EMBL" id="JACHXM010000014">
    <property type="protein sequence ID" value="MBB3141908.1"/>
    <property type="molecule type" value="Genomic_DNA"/>
</dbReference>